<accession>A0A0C3GZQ3</accession>
<evidence type="ECO:0000256" key="2">
    <source>
        <dbReference type="SAM" id="SignalP"/>
    </source>
</evidence>
<dbReference type="HOGENOM" id="CLU_608458_0_0_1"/>
<feature type="signal peptide" evidence="2">
    <location>
        <begin position="1"/>
        <end position="26"/>
    </location>
</feature>
<name>A0A0C3GZQ3_OIDMZ</name>
<reference evidence="3 4" key="1">
    <citation type="submission" date="2014-04" db="EMBL/GenBank/DDBJ databases">
        <authorList>
            <consortium name="DOE Joint Genome Institute"/>
            <person name="Kuo A."/>
            <person name="Martino E."/>
            <person name="Perotto S."/>
            <person name="Kohler A."/>
            <person name="Nagy L.G."/>
            <person name="Floudas D."/>
            <person name="Copeland A."/>
            <person name="Barry K.W."/>
            <person name="Cichocki N."/>
            <person name="Veneault-Fourrey C."/>
            <person name="LaButti K."/>
            <person name="Lindquist E.A."/>
            <person name="Lipzen A."/>
            <person name="Lundell T."/>
            <person name="Morin E."/>
            <person name="Murat C."/>
            <person name="Sun H."/>
            <person name="Tunlid A."/>
            <person name="Henrissat B."/>
            <person name="Grigoriev I.V."/>
            <person name="Hibbett D.S."/>
            <person name="Martin F."/>
            <person name="Nordberg H.P."/>
            <person name="Cantor M.N."/>
            <person name="Hua S.X."/>
        </authorList>
    </citation>
    <scope>NUCLEOTIDE SEQUENCE [LARGE SCALE GENOMIC DNA]</scope>
    <source>
        <strain evidence="3 4">Zn</strain>
    </source>
</reference>
<dbReference type="EMBL" id="KN832886">
    <property type="protein sequence ID" value="KIM95721.1"/>
    <property type="molecule type" value="Genomic_DNA"/>
</dbReference>
<dbReference type="OrthoDB" id="3559868at2759"/>
<feature type="region of interest" description="Disordered" evidence="1">
    <location>
        <begin position="447"/>
        <end position="467"/>
    </location>
</feature>
<proteinExistence type="predicted"/>
<keyword evidence="2" id="KW-0732">Signal</keyword>
<feature type="chain" id="PRO_5002165023" evidence="2">
    <location>
        <begin position="27"/>
        <end position="467"/>
    </location>
</feature>
<dbReference type="AlphaFoldDB" id="A0A0C3GZQ3"/>
<gene>
    <name evidence="3" type="ORF">OIDMADRAFT_33802</name>
</gene>
<dbReference type="Proteomes" id="UP000054321">
    <property type="component" value="Unassembled WGS sequence"/>
</dbReference>
<sequence>MALYTSFFLRFTLLSLLFAQWITVSGQGIVCSCCTDDDCDGCLEENDPTGVTADKSPGLGVEFETSAFYLQGDPSCSYSQTIILKGNTLMNEGGTARKGTNWVLTVDTTPDAANNLVPEYILDGENIKIGQNMAGPAAAAVAQDLVNWKPSTSTPPMTVDGMSSCTWTISKSISPASIKWQYQITAPMPLEAIGDLMAAARSSYTTPPVNLLAATKSFAGHLFYVSADFFQSAPNGAPTHPPADVLGFFSLVLSYAKFADEPVNSSPKLLTSIMPRTSFITMFDLIKSGLGDGLNSGPDALYEIVKVLACYTWFVDDDNNAELEIDSNFCSGTLAAPKPNSKMDGLKFNMAGGSITPPPSFTIKDWMNGIQAGTIDAMAAGDVTYDGQIGKLNQKTEYVLGTTREVPIFEFRNLGSSTCTNFEDLVTKAEQTIINYHDKYKTAPQKLKRSEQQHRAPHQAFRFRQTA</sequence>
<dbReference type="InParanoid" id="A0A0C3GZQ3"/>
<keyword evidence="4" id="KW-1185">Reference proteome</keyword>
<protein>
    <submittedName>
        <fullName evidence="3">Uncharacterized protein</fullName>
    </submittedName>
</protein>
<reference evidence="4" key="2">
    <citation type="submission" date="2015-01" db="EMBL/GenBank/DDBJ databases">
        <title>Evolutionary Origins and Diversification of the Mycorrhizal Mutualists.</title>
        <authorList>
            <consortium name="DOE Joint Genome Institute"/>
            <consortium name="Mycorrhizal Genomics Consortium"/>
            <person name="Kohler A."/>
            <person name="Kuo A."/>
            <person name="Nagy L.G."/>
            <person name="Floudas D."/>
            <person name="Copeland A."/>
            <person name="Barry K.W."/>
            <person name="Cichocki N."/>
            <person name="Veneault-Fourrey C."/>
            <person name="LaButti K."/>
            <person name="Lindquist E.A."/>
            <person name="Lipzen A."/>
            <person name="Lundell T."/>
            <person name="Morin E."/>
            <person name="Murat C."/>
            <person name="Riley R."/>
            <person name="Ohm R."/>
            <person name="Sun H."/>
            <person name="Tunlid A."/>
            <person name="Henrissat B."/>
            <person name="Grigoriev I.V."/>
            <person name="Hibbett D.S."/>
            <person name="Martin F."/>
        </authorList>
    </citation>
    <scope>NUCLEOTIDE SEQUENCE [LARGE SCALE GENOMIC DNA]</scope>
    <source>
        <strain evidence="4">Zn</strain>
    </source>
</reference>
<organism evidence="3 4">
    <name type="scientific">Oidiodendron maius (strain Zn)</name>
    <dbReference type="NCBI Taxonomy" id="913774"/>
    <lineage>
        <taxon>Eukaryota</taxon>
        <taxon>Fungi</taxon>
        <taxon>Dikarya</taxon>
        <taxon>Ascomycota</taxon>
        <taxon>Pezizomycotina</taxon>
        <taxon>Leotiomycetes</taxon>
        <taxon>Leotiomycetes incertae sedis</taxon>
        <taxon>Myxotrichaceae</taxon>
        <taxon>Oidiodendron</taxon>
    </lineage>
</organism>
<evidence type="ECO:0000313" key="3">
    <source>
        <dbReference type="EMBL" id="KIM95721.1"/>
    </source>
</evidence>
<evidence type="ECO:0000313" key="4">
    <source>
        <dbReference type="Proteomes" id="UP000054321"/>
    </source>
</evidence>
<evidence type="ECO:0000256" key="1">
    <source>
        <dbReference type="SAM" id="MobiDB-lite"/>
    </source>
</evidence>